<protein>
    <submittedName>
        <fullName evidence="2">Uncharacterized protein</fullName>
    </submittedName>
</protein>
<feature type="region of interest" description="Disordered" evidence="1">
    <location>
        <begin position="1"/>
        <end position="22"/>
    </location>
</feature>
<name>A0A9P3UVW5_LYOSH</name>
<reference evidence="2" key="1">
    <citation type="submission" date="2022-07" db="EMBL/GenBank/DDBJ databases">
        <title>The genome of Lyophyllum shimeji provides insight into the initial evolution of ectomycorrhizal fungal genome.</title>
        <authorList>
            <person name="Kobayashi Y."/>
            <person name="Shibata T."/>
            <person name="Hirakawa H."/>
            <person name="Shigenobu S."/>
            <person name="Nishiyama T."/>
            <person name="Yamada A."/>
            <person name="Hasebe M."/>
            <person name="Kawaguchi M."/>
        </authorList>
    </citation>
    <scope>NUCLEOTIDE SEQUENCE</scope>
    <source>
        <strain evidence="2">AT787</strain>
    </source>
</reference>
<proteinExistence type="predicted"/>
<organism evidence="2 3">
    <name type="scientific">Lyophyllum shimeji</name>
    <name type="common">Hon-shimeji</name>
    <name type="synonym">Tricholoma shimeji</name>
    <dbReference type="NCBI Taxonomy" id="47721"/>
    <lineage>
        <taxon>Eukaryota</taxon>
        <taxon>Fungi</taxon>
        <taxon>Dikarya</taxon>
        <taxon>Basidiomycota</taxon>
        <taxon>Agaricomycotina</taxon>
        <taxon>Agaricomycetes</taxon>
        <taxon>Agaricomycetidae</taxon>
        <taxon>Agaricales</taxon>
        <taxon>Tricholomatineae</taxon>
        <taxon>Lyophyllaceae</taxon>
        <taxon>Lyophyllum</taxon>
    </lineage>
</organism>
<keyword evidence="3" id="KW-1185">Reference proteome</keyword>
<evidence type="ECO:0000313" key="2">
    <source>
        <dbReference type="EMBL" id="GLB44546.1"/>
    </source>
</evidence>
<sequence>MSAPQAYLRANNTPGKSLPSISDMTETEDMHRLSSTTPTISFHPSSYQFRARRHRLHRTQVIRANVTATLRRSKLVPRPDQCPSLHPTTPSSPSPSAKRATQASSPTSAPPLPSRPKQTLAFSGNFRPNNDAYSPPTNFTIGRTAV</sequence>
<feature type="compositionally biased region" description="Polar residues" evidence="1">
    <location>
        <begin position="10"/>
        <end position="22"/>
    </location>
</feature>
<evidence type="ECO:0000313" key="3">
    <source>
        <dbReference type="Proteomes" id="UP001063166"/>
    </source>
</evidence>
<gene>
    <name evidence="2" type="ORF">LshimejAT787_1701730</name>
</gene>
<evidence type="ECO:0000256" key="1">
    <source>
        <dbReference type="SAM" id="MobiDB-lite"/>
    </source>
</evidence>
<comment type="caution">
    <text evidence="2">The sequence shown here is derived from an EMBL/GenBank/DDBJ whole genome shotgun (WGS) entry which is preliminary data.</text>
</comment>
<dbReference type="Proteomes" id="UP001063166">
    <property type="component" value="Unassembled WGS sequence"/>
</dbReference>
<feature type="compositionally biased region" description="Low complexity" evidence="1">
    <location>
        <begin position="83"/>
        <end position="96"/>
    </location>
</feature>
<feature type="compositionally biased region" description="Polar residues" evidence="1">
    <location>
        <begin position="120"/>
        <end position="146"/>
    </location>
</feature>
<feature type="region of interest" description="Disordered" evidence="1">
    <location>
        <begin position="69"/>
        <end position="146"/>
    </location>
</feature>
<dbReference type="EMBL" id="BRPK01000017">
    <property type="protein sequence ID" value="GLB44546.1"/>
    <property type="molecule type" value="Genomic_DNA"/>
</dbReference>
<accession>A0A9P3UVW5</accession>
<dbReference type="AlphaFoldDB" id="A0A9P3UVW5"/>